<dbReference type="SUPFAM" id="SSF69118">
    <property type="entry name" value="AhpD-like"/>
    <property type="match status" value="1"/>
</dbReference>
<evidence type="ECO:0000313" key="2">
    <source>
        <dbReference type="Proteomes" id="UP000199651"/>
    </source>
</evidence>
<evidence type="ECO:0000313" key="1">
    <source>
        <dbReference type="EMBL" id="SDO86315.1"/>
    </source>
</evidence>
<protein>
    <submittedName>
        <fullName evidence="1">Alkylhydroperoxidase AhpD family core domain-containing protein</fullName>
    </submittedName>
</protein>
<keyword evidence="1" id="KW-0560">Oxidoreductase</keyword>
<keyword evidence="1" id="KW-0575">Peroxidase</keyword>
<accession>A0A1H0N1B6</accession>
<keyword evidence="2" id="KW-1185">Reference proteome</keyword>
<dbReference type="RefSeq" id="WP_091374711.1">
    <property type="nucleotide sequence ID" value="NZ_FNDV01000002.1"/>
</dbReference>
<dbReference type="GO" id="GO:0004601">
    <property type="term" value="F:peroxidase activity"/>
    <property type="evidence" value="ECO:0007669"/>
    <property type="project" value="UniProtKB-KW"/>
</dbReference>
<dbReference type="Gene3D" id="1.20.1290.10">
    <property type="entry name" value="AhpD-like"/>
    <property type="match status" value="1"/>
</dbReference>
<proteinExistence type="predicted"/>
<reference evidence="2" key="1">
    <citation type="submission" date="2016-10" db="EMBL/GenBank/DDBJ databases">
        <authorList>
            <person name="Varghese N."/>
            <person name="Submissions S."/>
        </authorList>
    </citation>
    <scope>NUCLEOTIDE SEQUENCE [LARGE SCALE GENOMIC DNA]</scope>
    <source>
        <strain evidence="2">IBRC-M 10655</strain>
    </source>
</reference>
<dbReference type="PANTHER" id="PTHR35446">
    <property type="entry name" value="SI:CH211-175M2.5"/>
    <property type="match status" value="1"/>
</dbReference>
<dbReference type="PANTHER" id="PTHR35446:SF3">
    <property type="entry name" value="CMD DOMAIN-CONTAINING PROTEIN"/>
    <property type="match status" value="1"/>
</dbReference>
<dbReference type="InterPro" id="IPR029032">
    <property type="entry name" value="AhpD-like"/>
</dbReference>
<organism evidence="1 2">
    <name type="scientific">Actinokineospora alba</name>
    <dbReference type="NCBI Taxonomy" id="504798"/>
    <lineage>
        <taxon>Bacteria</taxon>
        <taxon>Bacillati</taxon>
        <taxon>Actinomycetota</taxon>
        <taxon>Actinomycetes</taxon>
        <taxon>Pseudonocardiales</taxon>
        <taxon>Pseudonocardiaceae</taxon>
        <taxon>Actinokineospora</taxon>
    </lineage>
</organism>
<gene>
    <name evidence="1" type="ORF">SAMN05192558_105142</name>
</gene>
<sequence length="185" mass="20167">MTFVSHTIDTAPDKARPIIEATTRKFGYVPEPVARMAESPELLSTFLAGVAVFDRSTLTEVEREVVVMTMATRVECHYCVAMHTPKLPGDVAEPLRSGKPLDDARLEVLRQFTTAVLATSGGVSEEDLAAFLASGFTHRNALDVVLGVGTYTLSTFANRLTDAPLDAEFEPYRWDPHHTGRSATG</sequence>
<dbReference type="AlphaFoldDB" id="A0A1H0N1B6"/>
<dbReference type="Proteomes" id="UP000199651">
    <property type="component" value="Unassembled WGS sequence"/>
</dbReference>
<name>A0A1H0N1B6_9PSEU</name>
<dbReference type="EMBL" id="FNJB01000005">
    <property type="protein sequence ID" value="SDO86315.1"/>
    <property type="molecule type" value="Genomic_DNA"/>
</dbReference>